<evidence type="ECO:0000313" key="2">
    <source>
        <dbReference type="EMBL" id="KAF9677298.1"/>
    </source>
</evidence>
<dbReference type="AlphaFoldDB" id="A0A835JY39"/>
<feature type="signal peptide" evidence="1">
    <location>
        <begin position="1"/>
        <end position="31"/>
    </location>
</feature>
<feature type="chain" id="PRO_5032635043" evidence="1">
    <location>
        <begin position="32"/>
        <end position="117"/>
    </location>
</feature>
<keyword evidence="3" id="KW-1185">Reference proteome</keyword>
<gene>
    <name evidence="2" type="ORF">SADUNF_Sadunf08G0093400</name>
</gene>
<dbReference type="EMBL" id="JADGMS010000008">
    <property type="protein sequence ID" value="KAF9677298.1"/>
    <property type="molecule type" value="Genomic_DNA"/>
</dbReference>
<evidence type="ECO:0000256" key="1">
    <source>
        <dbReference type="SAM" id="SignalP"/>
    </source>
</evidence>
<accession>A0A835JY39</accession>
<evidence type="ECO:0000313" key="3">
    <source>
        <dbReference type="Proteomes" id="UP000657918"/>
    </source>
</evidence>
<keyword evidence="1" id="KW-0732">Signal</keyword>
<dbReference type="Proteomes" id="UP000657918">
    <property type="component" value="Chromosome 8"/>
</dbReference>
<comment type="caution">
    <text evidence="2">The sequence shown here is derived from an EMBL/GenBank/DDBJ whole genome shotgun (WGS) entry which is preliminary data.</text>
</comment>
<organism evidence="2 3">
    <name type="scientific">Salix dunnii</name>
    <dbReference type="NCBI Taxonomy" id="1413687"/>
    <lineage>
        <taxon>Eukaryota</taxon>
        <taxon>Viridiplantae</taxon>
        <taxon>Streptophyta</taxon>
        <taxon>Embryophyta</taxon>
        <taxon>Tracheophyta</taxon>
        <taxon>Spermatophyta</taxon>
        <taxon>Magnoliopsida</taxon>
        <taxon>eudicotyledons</taxon>
        <taxon>Gunneridae</taxon>
        <taxon>Pentapetalae</taxon>
        <taxon>rosids</taxon>
        <taxon>fabids</taxon>
        <taxon>Malpighiales</taxon>
        <taxon>Salicaceae</taxon>
        <taxon>Saliceae</taxon>
        <taxon>Salix</taxon>
    </lineage>
</organism>
<reference evidence="2 3" key="1">
    <citation type="submission" date="2020-10" db="EMBL/GenBank/DDBJ databases">
        <title>Plant Genome Project.</title>
        <authorList>
            <person name="Zhang R.-G."/>
        </authorList>
    </citation>
    <scope>NUCLEOTIDE SEQUENCE [LARGE SCALE GENOMIC DNA]</scope>
    <source>
        <strain evidence="2">FAFU-HL-1</strain>
        <tissue evidence="2">Leaf</tissue>
    </source>
</reference>
<proteinExistence type="predicted"/>
<name>A0A835JY39_9ROSI</name>
<sequence length="117" mass="13444">MVVSVHFTSPVERNISRILFIIFLLVNSCSAARPGAALMRGEDMSRKSGNIKPYRRLYETSFQHRNHIFNFLPKGDPRIKVLSLYVSSHRSFTRVSNRIQLIANGGFRATRTFDDIE</sequence>
<protein>
    <submittedName>
        <fullName evidence="2">Uncharacterized protein</fullName>
    </submittedName>
</protein>
<dbReference type="OrthoDB" id="994133at2759"/>